<dbReference type="Gene3D" id="3.40.1000.10">
    <property type="entry name" value="Mog1/PsbP, alpha/beta/alpha sandwich"/>
    <property type="match status" value="1"/>
</dbReference>
<name>A0AAQ3T9R3_PASNO</name>
<gene>
    <name evidence="4" type="ORF">U9M48_017431</name>
</gene>
<comment type="similarity">
    <text evidence="1">Belongs to the UDP-glycosyltransferase family.</text>
</comment>
<proteinExistence type="inferred from homology"/>
<evidence type="ECO:0000256" key="1">
    <source>
        <dbReference type="ARBA" id="ARBA00009995"/>
    </source>
</evidence>
<evidence type="ECO:0000313" key="5">
    <source>
        <dbReference type="Proteomes" id="UP001341281"/>
    </source>
</evidence>
<sequence>MAPSLLSPLLPSLRLPAPTASRCALPPPPQQAVASTDSDVARPAAPLVAVASHRRELVLGAAMSALLSRAPPMPAQAREVEVGTYLPPAPSNPDFVFFRATPKDTPALRAGNVEPYEFILPPTWKQTRVANILSGNYCQPKCAEPWVEVKFEDEKQGKVQVVASPLIRLTNKPNATIEDIGSPERLIASLGPFVTGNTFDSDELVDTSIQKIDGQTSKRVMQYYSYVLETPLALTGSHNLAKATAKGSTVVLFVASANDKQWPSSQKVLKAIVDSFHHSAARSEKMATASAPRHLVAVPYPGRGHINPMLVVCRQLAAADTALTVTVVVTEEWHALLDAAGVSAALPERVRLATIPNVIPSERGRGADPVGFIEAVHAKMGEPVERLLDRLALERKPDAIVADTYLTWGVAAGAARGIPVCSLWTMPATFFLALWHMDQWPAADAQEGEEGIGYFPFLRFAYVLNGESGKSLDQYFPFPALSSVKCSDIKIFRSRELPMKRAAQTLSNVRKAQCVLFTSFYELEASAVNGITKVVPCPVYTVGPSIPHTPLEGGSDEIHHEKYFDWLDSQPRNSVMYVSFGTYVSIPSSQLEEVALGLHESTVRFFWVARDSATTNILQQISGDKGLVVPWCNQLKVLCHPSIGGFLSHCGWNSTLEAVFAGVPILAFPVGWDQLVNVHLIADEWRIGINLREQRREDGVVSRAAISAGVTKLMDLGDGDSLEMRRRAAELREASRSAIQEGGSSWRSLNSFVRDIIKGRLNVANTETTQ</sequence>
<keyword evidence="2" id="KW-0808">Transferase</keyword>
<organism evidence="4 5">
    <name type="scientific">Paspalum notatum var. saurae</name>
    <dbReference type="NCBI Taxonomy" id="547442"/>
    <lineage>
        <taxon>Eukaryota</taxon>
        <taxon>Viridiplantae</taxon>
        <taxon>Streptophyta</taxon>
        <taxon>Embryophyta</taxon>
        <taxon>Tracheophyta</taxon>
        <taxon>Spermatophyta</taxon>
        <taxon>Magnoliopsida</taxon>
        <taxon>Liliopsida</taxon>
        <taxon>Poales</taxon>
        <taxon>Poaceae</taxon>
        <taxon>PACMAD clade</taxon>
        <taxon>Panicoideae</taxon>
        <taxon>Andropogonodae</taxon>
        <taxon>Paspaleae</taxon>
        <taxon>Paspalinae</taxon>
        <taxon>Paspalum</taxon>
    </lineage>
</organism>
<evidence type="ECO:0000259" key="3">
    <source>
        <dbReference type="Pfam" id="PF01789"/>
    </source>
</evidence>
<dbReference type="InterPro" id="IPR035595">
    <property type="entry name" value="UDP_glycos_trans_CS"/>
</dbReference>
<dbReference type="GO" id="GO:0005509">
    <property type="term" value="F:calcium ion binding"/>
    <property type="evidence" value="ECO:0007669"/>
    <property type="project" value="InterPro"/>
</dbReference>
<dbReference type="SUPFAM" id="SSF53756">
    <property type="entry name" value="UDP-Glycosyltransferase/glycogen phosphorylase"/>
    <property type="match status" value="1"/>
</dbReference>
<dbReference type="Pfam" id="PF00201">
    <property type="entry name" value="UDPGT"/>
    <property type="match status" value="1"/>
</dbReference>
<dbReference type="PANTHER" id="PTHR11926:SF1395">
    <property type="entry name" value="GLYCOSYLTRANSFERASE"/>
    <property type="match status" value="1"/>
</dbReference>
<dbReference type="GO" id="GO:0015979">
    <property type="term" value="P:photosynthesis"/>
    <property type="evidence" value="ECO:0007669"/>
    <property type="project" value="InterPro"/>
</dbReference>
<dbReference type="InterPro" id="IPR002683">
    <property type="entry name" value="PsbP_C"/>
</dbReference>
<keyword evidence="5" id="KW-1185">Reference proteome</keyword>
<reference evidence="4 5" key="1">
    <citation type="submission" date="2024-02" db="EMBL/GenBank/DDBJ databases">
        <title>High-quality chromosome-scale genome assembly of Pensacola bahiagrass (Paspalum notatum Flugge var. saurae).</title>
        <authorList>
            <person name="Vega J.M."/>
            <person name="Podio M."/>
            <person name="Orjuela J."/>
            <person name="Siena L.A."/>
            <person name="Pessino S.C."/>
            <person name="Combes M.C."/>
            <person name="Mariac C."/>
            <person name="Albertini E."/>
            <person name="Pupilli F."/>
            <person name="Ortiz J.P.A."/>
            <person name="Leblanc O."/>
        </authorList>
    </citation>
    <scope>NUCLEOTIDE SEQUENCE [LARGE SCALE GENOMIC DNA]</scope>
    <source>
        <strain evidence="4">R1</strain>
        <tissue evidence="4">Leaf</tissue>
    </source>
</reference>
<dbReference type="GO" id="GO:0009654">
    <property type="term" value="C:photosystem II oxygen evolving complex"/>
    <property type="evidence" value="ECO:0007669"/>
    <property type="project" value="InterPro"/>
</dbReference>
<dbReference type="GO" id="GO:0080043">
    <property type="term" value="F:quercetin 3-O-glucosyltransferase activity"/>
    <property type="evidence" value="ECO:0007669"/>
    <property type="project" value="TreeGrafter"/>
</dbReference>
<dbReference type="EMBL" id="CP144748">
    <property type="protein sequence ID" value="WVZ68497.1"/>
    <property type="molecule type" value="Genomic_DNA"/>
</dbReference>
<accession>A0AAQ3T9R3</accession>
<dbReference type="InterPro" id="IPR016123">
    <property type="entry name" value="Mog1/PsbP_a/b/a-sand"/>
</dbReference>
<dbReference type="FunFam" id="3.40.50.2000:FF:000138">
    <property type="entry name" value="Glycosyltransferase"/>
    <property type="match status" value="1"/>
</dbReference>
<dbReference type="GO" id="GO:0019898">
    <property type="term" value="C:extrinsic component of membrane"/>
    <property type="evidence" value="ECO:0007669"/>
    <property type="project" value="InterPro"/>
</dbReference>
<dbReference type="PROSITE" id="PS00375">
    <property type="entry name" value="UDPGT"/>
    <property type="match status" value="1"/>
</dbReference>
<evidence type="ECO:0000313" key="4">
    <source>
        <dbReference type="EMBL" id="WVZ68497.1"/>
    </source>
</evidence>
<evidence type="ECO:0000256" key="2">
    <source>
        <dbReference type="ARBA" id="ARBA00022679"/>
    </source>
</evidence>
<dbReference type="InterPro" id="IPR002213">
    <property type="entry name" value="UDP_glucos_trans"/>
</dbReference>
<dbReference type="SUPFAM" id="SSF55724">
    <property type="entry name" value="Mog1p/PsbP-like"/>
    <property type="match status" value="1"/>
</dbReference>
<dbReference type="GO" id="GO:0080044">
    <property type="term" value="F:quercetin 7-O-glucosyltransferase activity"/>
    <property type="evidence" value="ECO:0007669"/>
    <property type="project" value="TreeGrafter"/>
</dbReference>
<dbReference type="Proteomes" id="UP001341281">
    <property type="component" value="Chromosome 04"/>
</dbReference>
<dbReference type="Pfam" id="PF01789">
    <property type="entry name" value="PsbP"/>
    <property type="match status" value="1"/>
</dbReference>
<protein>
    <recommendedName>
        <fullName evidence="3">PsbP C-terminal domain-containing protein</fullName>
    </recommendedName>
</protein>
<dbReference type="CDD" id="cd03784">
    <property type="entry name" value="GT1_Gtf-like"/>
    <property type="match status" value="1"/>
</dbReference>
<feature type="domain" description="PsbP C-terminal" evidence="3">
    <location>
        <begin position="115"/>
        <end position="277"/>
    </location>
</feature>
<dbReference type="PANTHER" id="PTHR11926">
    <property type="entry name" value="GLUCOSYL/GLUCURONOSYL TRANSFERASES"/>
    <property type="match status" value="1"/>
</dbReference>
<dbReference type="AlphaFoldDB" id="A0AAQ3T9R3"/>
<dbReference type="Gene3D" id="3.40.50.2000">
    <property type="entry name" value="Glycogen Phosphorylase B"/>
    <property type="match status" value="3"/>
</dbReference>